<reference evidence="1 2" key="1">
    <citation type="submission" date="2019-12" db="EMBL/GenBank/DDBJ databases">
        <authorList>
            <person name="Alioto T."/>
            <person name="Alioto T."/>
            <person name="Gomez Garrido J."/>
        </authorList>
    </citation>
    <scope>NUCLEOTIDE SEQUENCE [LARGE SCALE GENOMIC DNA]</scope>
</reference>
<gene>
    <name evidence="1" type="ORF">OLEA9_A072599</name>
</gene>
<dbReference type="PANTHER" id="PTHR31170">
    <property type="entry name" value="BNAC04G53230D PROTEIN"/>
    <property type="match status" value="1"/>
</dbReference>
<dbReference type="Pfam" id="PF03140">
    <property type="entry name" value="DUF247"/>
    <property type="match status" value="1"/>
</dbReference>
<accession>A0A8S0RVZ0</accession>
<dbReference type="Gramene" id="OE9A072599T1">
    <property type="protein sequence ID" value="OE9A072599C1"/>
    <property type="gene ID" value="OE9A072599"/>
</dbReference>
<comment type="caution">
    <text evidence="1">The sequence shown here is derived from an EMBL/GenBank/DDBJ whole genome shotgun (WGS) entry which is preliminary data.</text>
</comment>
<sequence>MATVVSDHILDGCSPAIEMFANVQPTWIPVSSPGAIEDNQISIGPYHHGKQKLDAFEKLKIPVAREFVRACGNQVSIKQLYEEVAKVGESVRKCYEKGSTEEYNDESFTKMMLLDACFVLQFMSISVAKNNCANGTDMEQDEVDPLQPWSRFHFFARKDLFLLENQIPLLVLKVLVKFRFTNEIEGTMLILNFLNQKAAILPL</sequence>
<name>A0A8S0RVZ0_OLEEU</name>
<dbReference type="OrthoDB" id="1735505at2759"/>
<dbReference type="EMBL" id="CACTIH010003755">
    <property type="protein sequence ID" value="CAA2984188.1"/>
    <property type="molecule type" value="Genomic_DNA"/>
</dbReference>
<evidence type="ECO:0000313" key="1">
    <source>
        <dbReference type="EMBL" id="CAA2984188.1"/>
    </source>
</evidence>
<evidence type="ECO:0000313" key="2">
    <source>
        <dbReference type="Proteomes" id="UP000594638"/>
    </source>
</evidence>
<dbReference type="InterPro" id="IPR004158">
    <property type="entry name" value="DUF247_pln"/>
</dbReference>
<keyword evidence="2" id="KW-1185">Reference proteome</keyword>
<protein>
    <submittedName>
        <fullName evidence="1">Uncharacterized protein</fullName>
    </submittedName>
</protein>
<proteinExistence type="predicted"/>
<dbReference type="AlphaFoldDB" id="A0A8S0RVZ0"/>
<organism evidence="1 2">
    <name type="scientific">Olea europaea subsp. europaea</name>
    <dbReference type="NCBI Taxonomy" id="158383"/>
    <lineage>
        <taxon>Eukaryota</taxon>
        <taxon>Viridiplantae</taxon>
        <taxon>Streptophyta</taxon>
        <taxon>Embryophyta</taxon>
        <taxon>Tracheophyta</taxon>
        <taxon>Spermatophyta</taxon>
        <taxon>Magnoliopsida</taxon>
        <taxon>eudicotyledons</taxon>
        <taxon>Gunneridae</taxon>
        <taxon>Pentapetalae</taxon>
        <taxon>asterids</taxon>
        <taxon>lamiids</taxon>
        <taxon>Lamiales</taxon>
        <taxon>Oleaceae</taxon>
        <taxon>Oleeae</taxon>
        <taxon>Olea</taxon>
    </lineage>
</organism>
<dbReference type="Proteomes" id="UP000594638">
    <property type="component" value="Unassembled WGS sequence"/>
</dbReference>